<keyword evidence="1" id="KW-0472">Membrane</keyword>
<comment type="caution">
    <text evidence="2">The sequence shown here is derived from an EMBL/GenBank/DDBJ whole genome shotgun (WGS) entry which is preliminary data.</text>
</comment>
<sequence>MSITMKPSIVYMSALLVDSMELFFKTRSFIKFYAELAIDNKMNLIFTLVFPIVYQLISVKASQIFTIDDFIKVSIPMIAYIIVSTALNGVTMSIIATRNSGYIKAYYYASGSKWAIYLANLLVQLVIVVLENIVFILGLMILYNFYSLRLLICLILMNIITFPVVSMGFNILFLFPIRQSSLSILATSLLIGFLILFNINVPNFLEVIKLINLYVFISFVLQQLITPDFKIGMYLITITSVYLSIGILGYQHFKLQDRGRED</sequence>
<gene>
    <name evidence="2" type="ORF">J2Z60_001741</name>
</gene>
<feature type="transmembrane region" description="Helical" evidence="1">
    <location>
        <begin position="116"/>
        <end position="143"/>
    </location>
</feature>
<keyword evidence="1" id="KW-1133">Transmembrane helix</keyword>
<organism evidence="2 3">
    <name type="scientific">Lactobacillus colini</name>
    <dbReference type="NCBI Taxonomy" id="1819254"/>
    <lineage>
        <taxon>Bacteria</taxon>
        <taxon>Bacillati</taxon>
        <taxon>Bacillota</taxon>
        <taxon>Bacilli</taxon>
        <taxon>Lactobacillales</taxon>
        <taxon>Lactobacillaceae</taxon>
        <taxon>Lactobacillus</taxon>
    </lineage>
</organism>
<evidence type="ECO:0000256" key="1">
    <source>
        <dbReference type="SAM" id="Phobius"/>
    </source>
</evidence>
<keyword evidence="3" id="KW-1185">Reference proteome</keyword>
<proteinExistence type="predicted"/>
<feature type="transmembrane region" description="Helical" evidence="1">
    <location>
        <begin position="207"/>
        <end position="225"/>
    </location>
</feature>
<feature type="transmembrane region" description="Helical" evidence="1">
    <location>
        <begin position="150"/>
        <end position="175"/>
    </location>
</feature>
<accession>A0ABS4MFU5</accession>
<reference evidence="2 3" key="1">
    <citation type="submission" date="2021-03" db="EMBL/GenBank/DDBJ databases">
        <title>Genomic Encyclopedia of Type Strains, Phase IV (KMG-IV): sequencing the most valuable type-strain genomes for metagenomic binning, comparative biology and taxonomic classification.</title>
        <authorList>
            <person name="Goeker M."/>
        </authorList>
    </citation>
    <scope>NUCLEOTIDE SEQUENCE [LARGE SCALE GENOMIC DNA]</scope>
    <source>
        <strain evidence="2 3">DSM 101872</strain>
    </source>
</reference>
<protein>
    <submittedName>
        <fullName evidence="2">ABC-2 type transport system permease protein</fullName>
    </submittedName>
</protein>
<feature type="transmembrane region" description="Helical" evidence="1">
    <location>
        <begin position="44"/>
        <end position="65"/>
    </location>
</feature>
<feature type="transmembrane region" description="Helical" evidence="1">
    <location>
        <begin position="231"/>
        <end position="250"/>
    </location>
</feature>
<feature type="transmembrane region" description="Helical" evidence="1">
    <location>
        <begin position="77"/>
        <end position="96"/>
    </location>
</feature>
<dbReference type="RefSeq" id="WP_245328774.1">
    <property type="nucleotide sequence ID" value="NZ_JAGGLU010000011.1"/>
</dbReference>
<dbReference type="Proteomes" id="UP001519292">
    <property type="component" value="Unassembled WGS sequence"/>
</dbReference>
<keyword evidence="1" id="KW-0812">Transmembrane</keyword>
<feature type="transmembrane region" description="Helical" evidence="1">
    <location>
        <begin position="181"/>
        <end position="200"/>
    </location>
</feature>
<name>A0ABS4MFU5_9LACO</name>
<feature type="transmembrane region" description="Helical" evidence="1">
    <location>
        <begin position="7"/>
        <end position="24"/>
    </location>
</feature>
<dbReference type="EMBL" id="JAGGLU010000011">
    <property type="protein sequence ID" value="MBP2058556.1"/>
    <property type="molecule type" value="Genomic_DNA"/>
</dbReference>
<evidence type="ECO:0000313" key="3">
    <source>
        <dbReference type="Proteomes" id="UP001519292"/>
    </source>
</evidence>
<evidence type="ECO:0000313" key="2">
    <source>
        <dbReference type="EMBL" id="MBP2058556.1"/>
    </source>
</evidence>